<feature type="repeat" description="ANK" evidence="7">
    <location>
        <begin position="512"/>
        <end position="544"/>
    </location>
</feature>
<dbReference type="FunFam" id="1.25.40.20:FF:000003">
    <property type="entry name" value="Ankyrin, isoform B"/>
    <property type="match status" value="1"/>
</dbReference>
<feature type="region of interest" description="Disordered" evidence="8">
    <location>
        <begin position="6269"/>
        <end position="6296"/>
    </location>
</feature>
<feature type="region of interest" description="Disordered" evidence="8">
    <location>
        <begin position="7113"/>
        <end position="7132"/>
    </location>
</feature>
<feature type="region of interest" description="Disordered" evidence="8">
    <location>
        <begin position="5378"/>
        <end position="5403"/>
    </location>
</feature>
<keyword evidence="6" id="KW-0472">Membrane</keyword>
<feature type="repeat" description="ANK" evidence="7">
    <location>
        <begin position="380"/>
        <end position="412"/>
    </location>
</feature>
<name>A0A5S6QYJ7_TRIMR</name>
<dbReference type="Pfam" id="PF13637">
    <property type="entry name" value="Ank_4"/>
    <property type="match status" value="2"/>
</dbReference>
<evidence type="ECO:0000256" key="1">
    <source>
        <dbReference type="ARBA" id="ARBA00004370"/>
    </source>
</evidence>
<feature type="repeat" description="ANK" evidence="7">
    <location>
        <begin position="446"/>
        <end position="478"/>
    </location>
</feature>
<feature type="region of interest" description="Disordered" evidence="8">
    <location>
        <begin position="4915"/>
        <end position="4944"/>
    </location>
</feature>
<feature type="repeat" description="ANK" evidence="7">
    <location>
        <begin position="479"/>
        <end position="511"/>
    </location>
</feature>
<sequence length="7603" mass="826339">MPDVDSVSPTVGEHLKKKTGENSASFLRAARAGNTTELVELLKSGTDINTCNANGLNALHIASKEGHADVVEELLTRGARVDAATKKGNTALHIASLAGQMEVVELLINHGANPNVQSQDGFTPLYMAAQENHDGVVIYLLQHGANQSLATEEGFTPLAVALQQGHDRVVAILLENDTRGKVRLPALHIAAKKDDTKAAALLLQNDHNPDVISKSGFTPLHIAAHYGNENIAKMLLEKGANVNFMARHNITPLHVAAKWGRANLVALLLAHGAVIDCRTRDLLTPLHCAARSGHDQIVDLLLEKGAPISAKSKNGLAPLHTAAQGDHVDSARILLYHRAPVDEVTVDYLTPLHIAAHYGHVQMAKLLLDRNADPNSRALNGFTPLHVACKKNRIKVVELLLKYQAALEATTESGLTPLHVAAFMGCMNIVVYLMQHGANPDVVTVRGETPLHLATRAYQTDVVRILLRNGATVDATAREGQTPLHIASRLGNADIVMLLLQHGAKVDAANREQYTPLHIAAKEGQDEVVALLLDHGASHELQTSKGSKPIHVAAKYGNYSVVEALLEKGADVDAQGKNQVTPLHVAAHYNHVKVALLLLEHKASPLAAAKNGYTPLHIVAKKNQLDIAPVLLEYQADVNAESKAGFTPLHLASQEGHVEMVLFLLEHGAEVNAQAKNGLTPMHLCAQDDRVEVAHVLKDHGANLSPRTKAGYTPLHVACHFGQINMVKFLLENGADMEAATGLGYTPLHQAAQQGHGIIVKLLLDEGASPNVVSTSGQTPLSIAQKLGYVSVVDTLRTVTETTVITETTTITEERYKVQSPETMQETFISESEDEGDDAYARSLERDLDGLSSLRPFSDLSDVYMNGTSQLMDTSVFGSLRRRSPSPLSSDFYSSLPRRQQLRPGDGIGKLRYAEEGGVANSLSFEKEMHQPIEALQDESLLPMDKSLEAEQLQLETLIRKVQEQPFTPSGSDYRFEETFSPDNVDSSRLALHSGKLMTWKSFLVSFLVDARGGAMRGCRHSGVRIIVPPRKAPMPMRITCRYLRREKLIHPPPLNEGEALASRILEMGPAGAKFLGPVIIEVPHFASLRGREREIVLMRSEDGEHWKEHALEATEDAVQEVLNESFNPEELSQIEDLNTTRITRILTNDFPQYFALVTRIRQEVHAVGPEGGMIASTVVPQVQALFPEGALTKTIKVSLQAQAIPQDLVNKLHGNRVAVSPIVTVEPRRRKFHKPITLCIPLPQSTNKGMITQYSAQTGQDPPTLRLLCSIVGGTAPAQWEDITGTTQLTFSNDNVSFTTTVSARFWLMDCQTPRESARMAQEIYNDGIVVPYMAKFVVFARRLHPTEGQLRLFCVTDDKEDKTLERQEHYQEIAKSRDVEVLSGRPQYLEFVGNLVPVTKSGEQLSMHFFPFQENRLMFYLKLRDFDDPNAAAVGRVAIMRESRQRSENLPPQHPICTLAITLPVYSGTPLSDVHYLADGRRETPMVDMIEKPTVFETSWESRSAFAPNYVQFQSTPKMSPVESTHVAPSPQAVVQEDIAPVRPQRHVANILPVKAETNVSQEYVLLKMPDNLEDAEPYLVESPVVERKDAEIAQEVAAGPIVTEEEAGASVSGDIFLREQQRESLDSSLASSEHSSDTVVASPRDKGADLASVPSKTARLSYKEGSSSEASTLSALSPTAAAPDELYVESNLVDLAEEDVAAGRVDLRVDLKRSSDSAFMSGTIPEAALAARGVAKVRQTRVDDFPLDEGRSAELRYEEKDDKLTAVAYGTDEIPAMGDDRWQLSSDSREQVTLNVRLRKGEDQYNSVAIIPDSSCATPSATDIQRRMDEVNELRLEELEAPKVLLERRLVEPVGDQDKGDGIEGPEGDLFPRLVPLDHSSASDSSFVPLQDELETSLVEVSGLSVQDDEVDPTAVPLRRSLTPRVEEEPAGGYRPAGERRVPANGDICRASSDYPSAQRAAPSAQPLLLDSPILHRGEPKLVEMPDASYLERSVDAEKLSSGPWSGDHLRKEDGSSLVNEGIRAEAHWFSSPNALVTGTYLGQPVVAGFVGASARTCVEGEQLLMTGDTPFVRLHLDRESSQSAGVGSLPKDSDVVVRECQEYLALLDEGQTPSFGPKVQCVPVVGGLFLGSPVVQSTFTNVDDHGAPLHSLQDLPYAKTSQETETVEEGFIEGDGRVVSTKKITRVVTTTRTTSTDKDGPKVHETRVTTQHIMDGSGRPTVVEEVVSSPGPSSFGGVAPNERPRQQPLIRLKVDDAVFNGILDNNARIKLTPAEGGEGGGESLNAAASYRLPVVGSAEQLRGVLEREFLPPSASVVKNDQLPLKLQEMSPVEEHPPYEWQPSPVEDESLPATVPEEPVSVREKIRRFEGLAIERIGSLFGRRRSGADDQPVEARRPVVFDSEAPTTESVPTVGPSAERSVSRSLTVPSSETLTEMSAEFSDLLAIDKPPYPYTETLGHLSEKPTSSPDLPVGLSFAQHSVVVPEVTATEQQPFAQGVGDTQFVAETPELVHSLYLESDGLGELLGMDERFALPLHALVFTQPNLCDEFVVEQVESTSPVELQFSVVETASFDDVSDRLPISDHCAEMMDLGKAGSVSKLSDVEVCDYELVSAESPSLSPSKEDVRLTLTASAPEVGDFLSREVAERIGTPSEGESGRESPVFEPSLPAGDTSEGMLSIDRSKLTTESKLFSSVIRTRFDAVLSDEEAQQPSLEVELTREPQEDTESCLTEVRLPQRFESDYVIPEFHDVKQQINVVNLPKDESVLPLPTVGVPETLVHATLDAHVTLPEQFGSADALVHEAELPVRLIDAQPIRICSDEVAAEFCATSAQDREAFIARPYTEEAESDVAHVREVSVTEVVPLPIAIKGQVESAEFVVLKKPTTRACQVSHTIPAEIRSVAMPTTEVFTATEVMTSFEPSFQRDNVAPGGSVSSTSLAIHKAEEVEQSTYALQQAHSAIVSKELAATLLKSHLDIEYPCTHDREFILPEEDVTLAVSLKAPVIADGIDMRANLFASSSEQAKLATHVESEDIAEEVRMPVRSLSLSYPIVGMLQDEAESFPLLTSEFSEGQVSEVSSSLSVRRPEEQQIAGTFVLDEKSGEQTAFLEIPALSGGSLSLEMQTESRLPTEAHDNLAFEWEADDRLISTGEDVIAEKGIEKMSSLGGDMEREYVAGLESEFTEEQLTAEQSFLSYSVDNLRDRNETVCLPSKHSISVHETLLQSSEESISLALSKEEDCERTVAVVGAGECIAASSQVSAPLLADSEEYGNKLGIPATSGIPVIVSNLVREPELQTEQFEASPFLRSDLSSLASEYPTEFESFVEQGNREDGLREVAEELGEPSPPYKDATMPVEPIEESVVLPKLESPLKESILKELPSPAYSDAFGSEAIDDSFSRAIIVERGTPVQEALVTLSKRESAEDISVVVDEARRSVMISEAPFQSFTEQRAVSALEAYPELDVAESRAADLPEKLPEVVSHKERPEVPLSELRDDEFEQTVPEPAELFVLEPIRTGLVDILVEPGKDQPKSTDEEKPIDQESPLMTDAPELASSPGSPNAFGDQIAQDFQRKIVVEETAPLEPSVLFYSPTDLEDEKSEISTAQRVGTIASEESTEEDLVLNMPIELCKRESSEVTVAVVNETTRLPASSSVSMQTIIGSGGSMELHASSIGQLGAVAAPEILMRSSDFASTVTVAKVDDLQDDSLLEKSYLSSIGKDERADLLEPSSLVYAHSGIMDREVEPAVPLDYVAYAEETELERHLPCETEPKIAPSSLEVSPTMETFPEVEGLKSVLVGEEMASMEPSVLPFSASSLQETEYGLAASAAVQDSQLAFSVGEASEHAAVVVNVTEEIVTTSPVTVVRAVADDQLYDEVISGELSLVSESETVPSVELPIGDQVEGIAMSSSLRRSPALPSDMEIVEIVEEAPLETQEDDLSHPFTVALIESGLAEMSPEIPLPYEREALSETVMPEEEDSSSASISVGLTKLESVDSVTLVIRDGTVSLASVPSRSFLYEQGEAWSSYAYPSGELIDGQEYIKAPLLLTSSSAGLDESVTPAPPLVPGVCSSVPTSPARETAQDVEFQSLEEHAEEEPVMDIQSLTEIDEVEPVEKMPGAGEPISVEPSPLAYSLPGLVDSEAVQQVDAPVGRVSLEEEYYSEQYISSVPTRMSAEKREEFAGATALIGHSDRTSAPCNTAVTSAETVSVTFHRQASEGIEPEDHLSTVLALGLPSKVDFATSLPDDGDYHRMPISPTIDASTRGIADVVAEREQHVATTDTAVEQCELFGQSEFIPGKRLDEQFAPELQDAHQTLLVYDLPGVDDDPSKSCLTREEPSTEVDLPLVKLMEPEEARLALSAKETALGRSDVLEMILPAALRDSAIPAEQVLRTDSFRELEQVVAGASEELQASSPLEGAGFSEGEPSPPIAHAEITYTGQALPEEFDIEISILEPSAEVGRVELTEYKLPSWLERSSLVYSQSDLIDDVNEYGATSEVLDAELAASPELVTAVAFEKVVDSAEEAGFVAEQQSASASSNVIAGRAHSPSILPPQVETSDLDSCMRDVIIDQRTAEAADWFETSLVDSVFPEGIVTPLHRGPETHALRADVDEGLEEVQFVLPSSQASLDDQDFYHEESVSTEICCQRETTAGSSSLLLSEPTAGVFTVAEGMLVGPAASTVMERSLGSVEVETSHPLWAVADSISRVDQLGSSENLASESSIVYGYSGAVESLFVLPRSSQEASCFCISNLSRSGQVVETAYNAEFHRTPSEQAVAQLSEVPISQISSDDSECVALVYGYSNAVEGVCHASPSVTTGERLEEVEFLTSQVVGGSTEDSHQSPEHSPVAESVTRYADVITEGRDDQTSLGPSITFDQVAVPARQIPGHLLPDATVLLQHPYDGIASDLFPLSGRPSVLSPIEGSPVSPPRQEVEPEGSQSSADGRISTPESLLSDVSTVQDVFFAAQEQRAGDISRPASEPPVEPPLVADRPSSADYMPLDNETAADELKSPTLPLQLSDDYAVSAYPLSTEVYKEKIVSESLDRSTSTSVESHLYSAFSRSQESLASVTRSVVDMEVKESSPASFTCPPMERGDQYVVHTEGETKTEMKFTEKVIGMFGSMFHGLGRKKVAAFDQVEHGQLVQEESNRTVVVQPEEGAPFEGLPFEHLLVFEPDELVELEAPPPPTLSGEAAGRMSISQTEGFVEEQRDTSAPEEQTTETEVMGDFRGTMVSEYKEDVRVTERGWFKKTYRVVVERKRSSTVGLEQSETIEPKAEQESQMSRQEGPEPLVENWLEHLPQVSATSLVIPSHEQQGEEVFLSLESMTHSADVSAQISDSEQVRLAKLKMPSAQTERSSETVQRYIVFGSETQTDSLDDVGMATAAGSEEPTSISEFEQSPSSDMDDQDRPTWAEALFKSRRDSIEERTSMSAGSVDHFVDAVLTEATTQLISEASQGEQEWFPFTTEKAPPSYIERTGSMETFRWSFPSSIDWSRQESQVEVGQAERSAEASLFVVLTKSEQRAGAVVTVHRPELSPDIWCVEGQPETSSQPVPYFSEKALKHSFDHEEGVEEILAQPSSPPKDSDEMVQHVLWLTSELPEVSAVARECADSLQHAEAGSCSVDVSLVRPSVDEIHVEHYLSESSKESVAGTVGSTVETPVHVGATKLLAPTELGWSGDVESPIQRVEDDLLEESSSVECLSKQEKRAVEGVQLSVDRTDTAFAPFGDAVVEIFEHVVRTGKRADSGSVVTDVVSADRVSATVPQAEISTAFIQSRTAEPEFPAVAIEHLTCAEKFRKPEEEQEVGASLSAVSTTSETIGVFKQERIGLVPECVDGRGAHTSLPVAQVLVPPHAEDEHSHVCASEETLVKGVDPEDFALGKTGLDHSDSEQLKGETRGRAPVVVGDLHVFGSDGVSTFLGQHYPSEVVGEKHVESCELESSFSPAAVIAEGVLTLHENAYQGGLTEEITSRDEEISSLGLTFSDEFGRETIRQVPSEEIPSFLQVDSPTVSFVDSVILSAQTEVADFQASYPDEVRAVTSVEQMAAHSAEQLAVVSERTVGKVAEEGSPSFQDVPIDAMKQEKLLGEYTECADEKPTTAQFEHILSYNDGLPQLSQELSEKFAMWTDIADTGAGQKVGSLLPNEDGCVDVSALPENVRSEFGFGHPWLSKDYGEMEQPAVAKSPADKIDRRRSSVDLSTCEVEGSLPEEQVAVEGDGLSASFEGGGVESSRLMTKTEADRQFEQVRVGQGPDGEHVTSTELPFTSSISNLYRPEEETGEICRPRWDTQDEKRRRHEGSKESLDLNLPEEAALEHCRWLSFEQQQEERMVATPYCPEDQQSEHRSEQQEQEHEGIEYLITQQQRDSAIEETAFFLEAMSEKGNFAGEATRTSSDTSLSAEYHTPKQDSSAETESPQDRSIASEGGAERTVEVHGYEKWLAEPIEPYLVSPEAESGVPEGTPKSDFGGSHEGVAKLDENERLVKYDSSSAVLSEHVDSAGRLISLDDHETDKEKDMEEGLQEDIIAKHELEFVVERYPAVEVEHVLRYEELEEERFRLVHSGSESFGSDVIVPEMVVAETGSSDTVLSSDEVTDAATSQSEGDQTPFPADTEFPSERFDEVAVHPLNYEELVSEPFETQSRGSQIESNYDFTSEHSGQHFYGGLRTSVDGASSKPEPLLSGEHDKKSLEGVYLLEQQKAGSEDRSHAEPVVSVSTSGDAKDVVEVTLEMESYIGQGECSSEYVCPVGTLKLEELEAESFRPDDDIPQEVSIAKPVAGSLWIPLVDSDSLRKQSIPEAYEVTESESTLSPLGHVSKMWVQEAPDSFRGFISDVSPAAEATMEATSDEGPEPVKSVQEEVRGDSVSTSDQFSRLSPDSLYDEEEVLVGTKLSSGSSAVAAEKVQPSVSEVVHSPPEHGASQQFAEPKDPECSEAQVERVPAVPERSTLSRESDSDWVMVSVTEMTPSSGIEEAIVAPAEEPIGGHQRSGDETKQATDEKTLSLSVDSLDGVEPTEESPVSEVAVSVRSAEGAFEMTSEEENNSPRRRILKVRVRSKHGSVDNVSDTASLLEFERLEREISLRGGSDSLSGSEAELMTAHAKRRCSNGSQSSLAEFERLERELDESVTAGREEKTHGQNGDTVDVMLLSDIKEESETEELSSVSGRQTAASFDRHSLSLGEQSEYPMERIEDQVEPCMVTSVDSLEGELPVQSSHGEEPSVQMPTISLVSSEPLGLYHEQTDTDSSVDRGAPCGVGMKFIGDFALSDRDSLIASSTSEMSADDGQEIGAAEKSDLVSSDTVASFQEYGDEGERDSLCGDYKTADDEESLSTPVDETRLPFSVGIGGSSSPQISSSGGMGAGGDFATTITRFETHRALDDGCVEVITRTVSTRVTDPVSTRIRFTSTADSSAQSSMSAHPPNYEEFTSTDEMGNVTRTVVRRLSATELSGLRDVDGSTGVFPMVSYSSETGSLGGSRCQARTSQGDSVVERREYRRSYGEIRSSRNHLSDGDHQPRRPTLLRQGDRRSRRRSNGSNISSCDSAQLNRAALKKRSQTTANQAQTVAVSSEFRCNKQATRLYGRSGLHVLPWPSILWQCSPSLLLNIYGWGAFSSA</sequence>
<dbReference type="Gene3D" id="2.60.40.2660">
    <property type="match status" value="1"/>
</dbReference>
<dbReference type="Gene3D" id="1.25.40.20">
    <property type="entry name" value="Ankyrin repeat-containing domain"/>
    <property type="match status" value="3"/>
</dbReference>
<feature type="repeat" description="ANK" evidence="7">
    <location>
        <begin position="743"/>
        <end position="775"/>
    </location>
</feature>
<reference evidence="11" key="3">
    <citation type="submission" date="2019-12" db="UniProtKB">
        <authorList>
            <consortium name="WormBaseParasite"/>
        </authorList>
    </citation>
    <scope>IDENTIFICATION</scope>
</reference>
<evidence type="ECO:0000256" key="7">
    <source>
        <dbReference type="PROSITE-ProRule" id="PRU00023"/>
    </source>
</evidence>
<keyword evidence="4" id="KW-0677">Repeat</keyword>
<feature type="compositionally biased region" description="Low complexity" evidence="8">
    <location>
        <begin position="1670"/>
        <end position="1679"/>
    </location>
</feature>
<feature type="repeat" description="ANK" evidence="7">
    <location>
        <begin position="545"/>
        <end position="577"/>
    </location>
</feature>
<dbReference type="Pfam" id="PF17809">
    <property type="entry name" value="UPA_2"/>
    <property type="match status" value="1"/>
</dbReference>
<evidence type="ECO:0000313" key="11">
    <source>
        <dbReference type="WBParaSite" id="TMUE_3000011987.1"/>
    </source>
</evidence>
<dbReference type="InterPro" id="IPR051165">
    <property type="entry name" value="Multifunctional_ANK_Repeat"/>
</dbReference>
<feature type="repeat" description="ANK" evidence="7">
    <location>
        <begin position="215"/>
        <end position="247"/>
    </location>
</feature>
<evidence type="ECO:0000256" key="5">
    <source>
        <dbReference type="ARBA" id="ARBA00023043"/>
    </source>
</evidence>
<feature type="region of interest" description="Disordered" evidence="8">
    <location>
        <begin position="4404"/>
        <end position="4427"/>
    </location>
</feature>
<evidence type="ECO:0000256" key="4">
    <source>
        <dbReference type="ARBA" id="ARBA00022737"/>
    </source>
</evidence>
<feature type="compositionally biased region" description="Polar residues" evidence="8">
    <location>
        <begin position="5384"/>
        <end position="5397"/>
    </location>
</feature>
<comment type="subcellular location">
    <subcellularLocation>
        <location evidence="2">Cytoplasm</location>
    </subcellularLocation>
    <subcellularLocation>
        <location evidence="1">Membrane</location>
    </subcellularLocation>
</comment>
<feature type="region of interest" description="Disordered" evidence="8">
    <location>
        <begin position="5258"/>
        <end position="5278"/>
    </location>
</feature>
<dbReference type="Pfam" id="PF00791">
    <property type="entry name" value="ZU5"/>
    <property type="match status" value="1"/>
</dbReference>
<feature type="region of interest" description="Disordered" evidence="8">
    <location>
        <begin position="3524"/>
        <end position="3556"/>
    </location>
</feature>
<feature type="repeat" description="ANK" evidence="7">
    <location>
        <begin position="710"/>
        <end position="742"/>
    </location>
</feature>
<feature type="compositionally biased region" description="Low complexity" evidence="8">
    <location>
        <begin position="6961"/>
        <end position="6972"/>
    </location>
</feature>
<feature type="region of interest" description="Disordered" evidence="8">
    <location>
        <begin position="6575"/>
        <end position="6600"/>
    </location>
</feature>
<dbReference type="GO" id="GO:0016020">
    <property type="term" value="C:membrane"/>
    <property type="evidence" value="ECO:0007669"/>
    <property type="project" value="UniProtKB-SubCell"/>
</dbReference>
<organism evidence="10 11">
    <name type="scientific">Trichuris muris</name>
    <name type="common">Mouse whipworm</name>
    <dbReference type="NCBI Taxonomy" id="70415"/>
    <lineage>
        <taxon>Eukaryota</taxon>
        <taxon>Metazoa</taxon>
        <taxon>Ecdysozoa</taxon>
        <taxon>Nematoda</taxon>
        <taxon>Enoplea</taxon>
        <taxon>Dorylaimia</taxon>
        <taxon>Trichinellida</taxon>
        <taxon>Trichuridae</taxon>
        <taxon>Trichuris</taxon>
    </lineage>
</organism>
<feature type="compositionally biased region" description="Polar residues" evidence="8">
    <location>
        <begin position="6383"/>
        <end position="6392"/>
    </location>
</feature>
<dbReference type="PRINTS" id="PR01415">
    <property type="entry name" value="ANKYRIN"/>
</dbReference>
<feature type="repeat" description="ANK" evidence="7">
    <location>
        <begin position="413"/>
        <end position="445"/>
    </location>
</feature>
<dbReference type="Gene3D" id="2.60.220.30">
    <property type="match status" value="2"/>
</dbReference>
<feature type="region of interest" description="Disordered" evidence="8">
    <location>
        <begin position="2337"/>
        <end position="2361"/>
    </location>
</feature>
<feature type="region of interest" description="Disordered" evidence="8">
    <location>
        <begin position="7394"/>
        <end position="7417"/>
    </location>
</feature>
<dbReference type="Pfam" id="PF12796">
    <property type="entry name" value="Ank_2"/>
    <property type="match status" value="5"/>
</dbReference>
<keyword evidence="5 7" id="KW-0040">ANK repeat</keyword>
<evidence type="ECO:0000256" key="6">
    <source>
        <dbReference type="ARBA" id="ARBA00023136"/>
    </source>
</evidence>
<feature type="compositionally biased region" description="Low complexity" evidence="8">
    <location>
        <begin position="885"/>
        <end position="897"/>
    </location>
</feature>
<feature type="region of interest" description="Disordered" evidence="8">
    <location>
        <begin position="4966"/>
        <end position="4988"/>
    </location>
</feature>
<evidence type="ECO:0000259" key="9">
    <source>
        <dbReference type="PROSITE" id="PS51145"/>
    </source>
</evidence>
<dbReference type="FunFam" id="2.60.220.30:FF:000002">
    <property type="entry name" value="Ankyrin-3 isoform 2"/>
    <property type="match status" value="1"/>
</dbReference>
<feature type="repeat" description="ANK" evidence="7">
    <location>
        <begin position="54"/>
        <end position="86"/>
    </location>
</feature>
<evidence type="ECO:0000256" key="3">
    <source>
        <dbReference type="ARBA" id="ARBA00022490"/>
    </source>
</evidence>
<feature type="repeat" description="ANK" evidence="7">
    <location>
        <begin position="87"/>
        <end position="119"/>
    </location>
</feature>
<feature type="region of interest" description="Disordered" evidence="8">
    <location>
        <begin position="6829"/>
        <end position="6868"/>
    </location>
</feature>
<feature type="compositionally biased region" description="Low complexity" evidence="8">
    <location>
        <begin position="7007"/>
        <end position="7016"/>
    </location>
</feature>
<dbReference type="FunFam" id="1.25.40.20:FF:000001">
    <property type="entry name" value="Ankyrin-2 isoform 2"/>
    <property type="match status" value="1"/>
</dbReference>
<dbReference type="WBParaSite" id="TMUE_3000011987.2">
    <property type="protein sequence ID" value="TMUE_3000011987.2"/>
    <property type="gene ID" value="WBGene00289171"/>
</dbReference>
<dbReference type="Pfam" id="PF00023">
    <property type="entry name" value="Ank"/>
    <property type="match status" value="3"/>
</dbReference>
<dbReference type="PROSITE" id="PS50297">
    <property type="entry name" value="ANK_REP_REGION"/>
    <property type="match status" value="21"/>
</dbReference>
<feature type="repeat" description="ANK" evidence="7">
    <location>
        <begin position="578"/>
        <end position="610"/>
    </location>
</feature>
<feature type="region of interest" description="Disordered" evidence="8">
    <location>
        <begin position="6653"/>
        <end position="6675"/>
    </location>
</feature>
<feature type="repeat" description="ANK" evidence="7">
    <location>
        <begin position="153"/>
        <end position="176"/>
    </location>
</feature>
<feature type="repeat" description="ANK" evidence="7">
    <location>
        <begin position="281"/>
        <end position="313"/>
    </location>
</feature>
<dbReference type="SUPFAM" id="SSF48403">
    <property type="entry name" value="Ankyrin repeat"/>
    <property type="match status" value="2"/>
</dbReference>
<feature type="compositionally biased region" description="Basic and acidic residues" evidence="8">
    <location>
        <begin position="6978"/>
        <end position="6991"/>
    </location>
</feature>
<feature type="repeat" description="ANK" evidence="7">
    <location>
        <begin position="248"/>
        <end position="280"/>
    </location>
</feature>
<dbReference type="PROSITE" id="PS51145">
    <property type="entry name" value="ZU5"/>
    <property type="match status" value="2"/>
</dbReference>
<dbReference type="SMART" id="SM00248">
    <property type="entry name" value="ANK"/>
    <property type="match status" value="23"/>
</dbReference>
<evidence type="ECO:0000313" key="10">
    <source>
        <dbReference type="Proteomes" id="UP000046395"/>
    </source>
</evidence>
<dbReference type="PANTHER" id="PTHR24123:SF141">
    <property type="entry name" value="ANKYRIN 2, ISOFORM U"/>
    <property type="match status" value="1"/>
</dbReference>
<reference evidence="10" key="2">
    <citation type="submission" date="2014-03" db="EMBL/GenBank/DDBJ databases">
        <title>The whipworm genome and dual-species transcriptomics of an intimate host-pathogen interaction.</title>
        <authorList>
            <person name="Foth B.J."/>
            <person name="Tsai I.J."/>
            <person name="Reid A.J."/>
            <person name="Bancroft A.J."/>
            <person name="Nichol S."/>
            <person name="Tracey A."/>
            <person name="Holroyd N."/>
            <person name="Cotton J.A."/>
            <person name="Stanley E.J."/>
            <person name="Zarowiecki M."/>
            <person name="Liu J.Z."/>
            <person name="Huckvale T."/>
            <person name="Cooper P.J."/>
            <person name="Grencis R.K."/>
            <person name="Berriman M."/>
        </authorList>
    </citation>
    <scope>NUCLEOTIDE SEQUENCE [LARGE SCALE GENOMIC DNA]</scope>
    <source>
        <strain evidence="10">Edinburgh</strain>
    </source>
</reference>
<accession>A0A5S6QYJ7</accession>
<feature type="compositionally biased region" description="Polar residues" evidence="8">
    <location>
        <begin position="6400"/>
        <end position="6413"/>
    </location>
</feature>
<dbReference type="WBParaSite" id="TMUE_3000011987.1">
    <property type="protein sequence ID" value="TMUE_3000011987.1"/>
    <property type="gene ID" value="WBGene00289171"/>
</dbReference>
<feature type="repeat" description="ANK" evidence="7">
    <location>
        <begin position="677"/>
        <end position="709"/>
    </location>
</feature>
<dbReference type="SMART" id="SM00218">
    <property type="entry name" value="ZU5"/>
    <property type="match status" value="1"/>
</dbReference>
<feature type="compositionally biased region" description="Basic and acidic residues" evidence="8">
    <location>
        <begin position="3525"/>
        <end position="3540"/>
    </location>
</feature>
<feature type="compositionally biased region" description="Basic and acidic residues" evidence="8">
    <location>
        <begin position="7477"/>
        <end position="7504"/>
    </location>
</feature>
<feature type="domain" description="ZU5" evidence="9">
    <location>
        <begin position="1003"/>
        <end position="1160"/>
    </location>
</feature>
<dbReference type="InterPro" id="IPR040745">
    <property type="entry name" value="Ankyrin_UPA"/>
</dbReference>
<keyword evidence="10" id="KW-1185">Reference proteome</keyword>
<evidence type="ECO:0000256" key="2">
    <source>
        <dbReference type="ARBA" id="ARBA00004496"/>
    </source>
</evidence>
<dbReference type="InterPro" id="IPR002110">
    <property type="entry name" value="Ankyrin_rpt"/>
</dbReference>
<feature type="region of interest" description="Disordered" evidence="8">
    <location>
        <begin position="880"/>
        <end position="908"/>
    </location>
</feature>
<dbReference type="FunFam" id="1.25.40.20:FF:000095">
    <property type="entry name" value="Ankyrin 2, isoform J"/>
    <property type="match status" value="1"/>
</dbReference>
<protein>
    <submittedName>
        <fullName evidence="11">ZU5 domain-containing protein</fullName>
    </submittedName>
</protein>
<dbReference type="FunFam" id="2.60.220.30:FF:000001">
    <property type="entry name" value="Ankyrin-3 isoform 2"/>
    <property type="match status" value="1"/>
</dbReference>
<dbReference type="InterPro" id="IPR000906">
    <property type="entry name" value="ZU5_dom"/>
</dbReference>
<feature type="compositionally biased region" description="Polar residues" evidence="8">
    <location>
        <begin position="6855"/>
        <end position="6866"/>
    </location>
</feature>
<dbReference type="GO" id="GO:0005737">
    <property type="term" value="C:cytoplasm"/>
    <property type="evidence" value="ECO:0007669"/>
    <property type="project" value="UniProtKB-SubCell"/>
</dbReference>
<dbReference type="Proteomes" id="UP000046395">
    <property type="component" value="Unassembled WGS sequence"/>
</dbReference>
<feature type="repeat" description="ANK" evidence="7">
    <location>
        <begin position="314"/>
        <end position="346"/>
    </location>
</feature>
<keyword evidence="3" id="KW-0963">Cytoplasm</keyword>
<dbReference type="PANTHER" id="PTHR24123">
    <property type="entry name" value="ANKYRIN REPEAT-CONTAINING"/>
    <property type="match status" value="1"/>
</dbReference>
<feature type="region of interest" description="Disordered" evidence="8">
    <location>
        <begin position="7296"/>
        <end position="7330"/>
    </location>
</feature>
<feature type="region of interest" description="Disordered" evidence="8">
    <location>
        <begin position="1627"/>
        <end position="1679"/>
    </location>
</feature>
<feature type="region of interest" description="Disordered" evidence="8">
    <location>
        <begin position="6380"/>
        <end position="6422"/>
    </location>
</feature>
<proteinExistence type="predicted"/>
<feature type="region of interest" description="Disordered" evidence="8">
    <location>
        <begin position="1926"/>
        <end position="1947"/>
    </location>
</feature>
<feature type="repeat" description="ANK" evidence="7">
    <location>
        <begin position="120"/>
        <end position="152"/>
    </location>
</feature>
<feature type="repeat" description="ANK" evidence="7">
    <location>
        <begin position="644"/>
        <end position="676"/>
    </location>
</feature>
<dbReference type="STRING" id="70415.A0A5S6QYJ7"/>
<feature type="region of interest" description="Disordered" evidence="8">
    <location>
        <begin position="2653"/>
        <end position="2681"/>
    </location>
</feature>
<dbReference type="PROSITE" id="PS50088">
    <property type="entry name" value="ANK_REPEAT"/>
    <property type="match status" value="21"/>
</dbReference>
<feature type="compositionally biased region" description="Low complexity" evidence="8">
    <location>
        <begin position="7395"/>
        <end position="7407"/>
    </location>
</feature>
<feature type="repeat" description="ANK" evidence="7">
    <location>
        <begin position="347"/>
        <end position="379"/>
    </location>
</feature>
<feature type="region of interest" description="Disordered" evidence="8">
    <location>
        <begin position="4828"/>
        <end position="4847"/>
    </location>
</feature>
<feature type="compositionally biased region" description="Polar residues" evidence="8">
    <location>
        <begin position="6575"/>
        <end position="6596"/>
    </location>
</feature>
<feature type="region of interest" description="Disordered" evidence="8">
    <location>
        <begin position="2403"/>
        <end position="2422"/>
    </location>
</feature>
<feature type="domain" description="ZU5" evidence="9">
    <location>
        <begin position="1162"/>
        <end position="1304"/>
    </location>
</feature>
<reference evidence="10" key="1">
    <citation type="submission" date="2013-11" db="EMBL/GenBank/DDBJ databases">
        <authorList>
            <person name="Aslett M."/>
        </authorList>
    </citation>
    <scope>NUCLEOTIDE SEQUENCE [LARGE SCALE GENOMIC DNA]</scope>
    <source>
        <strain evidence="10">Edinburgh</strain>
    </source>
</reference>
<feature type="region of interest" description="Disordered" evidence="8">
    <location>
        <begin position="6901"/>
        <end position="7016"/>
    </location>
</feature>
<feature type="region of interest" description="Disordered" evidence="8">
    <location>
        <begin position="5198"/>
        <end position="5217"/>
    </location>
</feature>
<feature type="region of interest" description="Disordered" evidence="8">
    <location>
        <begin position="7457"/>
        <end position="7528"/>
    </location>
</feature>
<feature type="compositionally biased region" description="Polar residues" evidence="8">
    <location>
        <begin position="4933"/>
        <end position="4944"/>
    </location>
</feature>
<evidence type="ECO:0000256" key="8">
    <source>
        <dbReference type="SAM" id="MobiDB-lite"/>
    </source>
</evidence>
<dbReference type="InterPro" id="IPR036770">
    <property type="entry name" value="Ankyrin_rpt-contain_sf"/>
</dbReference>
<feature type="repeat" description="ANK" evidence="7">
    <location>
        <begin position="611"/>
        <end position="643"/>
    </location>
</feature>